<keyword evidence="4" id="KW-1185">Reference proteome</keyword>
<feature type="transmembrane region" description="Helical" evidence="1">
    <location>
        <begin position="65"/>
        <end position="85"/>
    </location>
</feature>
<organism evidence="3 4">
    <name type="scientific">Aureibaculum algae</name>
    <dbReference type="NCBI Taxonomy" id="2584122"/>
    <lineage>
        <taxon>Bacteria</taxon>
        <taxon>Pseudomonadati</taxon>
        <taxon>Bacteroidota</taxon>
        <taxon>Flavobacteriia</taxon>
        <taxon>Flavobacteriales</taxon>
        <taxon>Flavobacteriaceae</taxon>
        <taxon>Aureibaculum</taxon>
    </lineage>
</organism>
<evidence type="ECO:0000313" key="4">
    <source>
        <dbReference type="Proteomes" id="UP000306229"/>
    </source>
</evidence>
<feature type="transmembrane region" description="Helical" evidence="1">
    <location>
        <begin position="91"/>
        <end position="113"/>
    </location>
</feature>
<dbReference type="GO" id="GO:0016020">
    <property type="term" value="C:membrane"/>
    <property type="evidence" value="ECO:0007669"/>
    <property type="project" value="InterPro"/>
</dbReference>
<reference evidence="3 4" key="1">
    <citation type="submission" date="2019-05" db="EMBL/GenBank/DDBJ databases">
        <title>Algicella ahnfeltiae gen. nov., sp. nov., a novel marine bacterium of the family Flavobacteriaceae isolated from a red alga.</title>
        <authorList>
            <person name="Nedashkovskaya O.I."/>
            <person name="Kukhlevskiy A.D."/>
            <person name="Kim S.-G."/>
            <person name="Zhukova N.V."/>
            <person name="Mikhailov V.V."/>
        </authorList>
    </citation>
    <scope>NUCLEOTIDE SEQUENCE [LARGE SCALE GENOMIC DNA]</scope>
    <source>
        <strain evidence="3 4">10Alg115</strain>
    </source>
</reference>
<dbReference type="KEGG" id="fbe:FF125_13830"/>
<protein>
    <submittedName>
        <fullName evidence="3">EamA family transporter</fullName>
    </submittedName>
</protein>
<keyword evidence="1" id="KW-0472">Membrane</keyword>
<keyword evidence="1" id="KW-1133">Transmembrane helix</keyword>
<dbReference type="InterPro" id="IPR037185">
    <property type="entry name" value="EmrE-like"/>
</dbReference>
<keyword evidence="1" id="KW-0812">Transmembrane</keyword>
<dbReference type="Gene3D" id="1.10.3730.20">
    <property type="match status" value="1"/>
</dbReference>
<feature type="transmembrane region" description="Helical" evidence="1">
    <location>
        <begin position="209"/>
        <end position="225"/>
    </location>
</feature>
<feature type="transmembrane region" description="Helical" evidence="1">
    <location>
        <begin position="120"/>
        <end position="136"/>
    </location>
</feature>
<gene>
    <name evidence="3" type="ORF">FF125_13830</name>
</gene>
<feature type="transmembrane region" description="Helical" evidence="1">
    <location>
        <begin position="237"/>
        <end position="256"/>
    </location>
</feature>
<dbReference type="Pfam" id="PF00892">
    <property type="entry name" value="EamA"/>
    <property type="match status" value="2"/>
</dbReference>
<dbReference type="InterPro" id="IPR000620">
    <property type="entry name" value="EamA_dom"/>
</dbReference>
<dbReference type="EMBL" id="CP040749">
    <property type="protein sequence ID" value="QCX39463.1"/>
    <property type="molecule type" value="Genomic_DNA"/>
</dbReference>
<feature type="transmembrane region" description="Helical" evidence="1">
    <location>
        <begin position="174"/>
        <end position="197"/>
    </location>
</feature>
<proteinExistence type="predicted"/>
<evidence type="ECO:0000259" key="2">
    <source>
        <dbReference type="Pfam" id="PF00892"/>
    </source>
</evidence>
<accession>A0A5B7TVX7</accession>
<evidence type="ECO:0000313" key="3">
    <source>
        <dbReference type="EMBL" id="QCX39463.1"/>
    </source>
</evidence>
<dbReference type="AlphaFoldDB" id="A0A5B7TVX7"/>
<dbReference type="RefSeq" id="WP_138950316.1">
    <property type="nucleotide sequence ID" value="NZ_CP040749.1"/>
</dbReference>
<feature type="transmembrane region" description="Helical" evidence="1">
    <location>
        <begin position="268"/>
        <end position="285"/>
    </location>
</feature>
<name>A0A5B7TVX7_9FLAO</name>
<dbReference type="OrthoDB" id="9150437at2"/>
<feature type="transmembrane region" description="Helical" evidence="1">
    <location>
        <begin position="36"/>
        <end position="53"/>
    </location>
</feature>
<dbReference type="Proteomes" id="UP000306229">
    <property type="component" value="Chromosome"/>
</dbReference>
<feature type="domain" description="EamA" evidence="2">
    <location>
        <begin position="15"/>
        <end position="136"/>
    </location>
</feature>
<dbReference type="PANTHER" id="PTHR22911">
    <property type="entry name" value="ACYL-MALONYL CONDENSING ENZYME-RELATED"/>
    <property type="match status" value="1"/>
</dbReference>
<sequence length="299" mass="33461">MNAITKNYFHLHFIIFIWGFTAILGALISIDAIPLVWFRVTLATLFLYAFIRLKKVKIQVPFSVLLRYIFGGVLIAIHWITFFYAIKIATISIALAAMSTGALFVTLIQWVVFKKKLIPYELLFSLLAIVGLVVIFNAEGQYFIGILIALLSSFLSACFSILNSNLIKNNSATVISFYELFFASIFIGIVLLINGTVDSHFFVLSSTDWLYLLLLASVCTAYAFAASNQVLKSVSPFTMMLSINLEPIYGIILAIIIFREKEIMTTNFYYGALLILVTVVLNGVIKLKKKHKTTAVSKS</sequence>
<dbReference type="SUPFAM" id="SSF103481">
    <property type="entry name" value="Multidrug resistance efflux transporter EmrE"/>
    <property type="match status" value="2"/>
</dbReference>
<evidence type="ECO:0000256" key="1">
    <source>
        <dbReference type="SAM" id="Phobius"/>
    </source>
</evidence>
<feature type="transmembrane region" description="Helical" evidence="1">
    <location>
        <begin position="142"/>
        <end position="162"/>
    </location>
</feature>
<feature type="transmembrane region" description="Helical" evidence="1">
    <location>
        <begin position="12"/>
        <end position="30"/>
    </location>
</feature>
<feature type="domain" description="EamA" evidence="2">
    <location>
        <begin position="144"/>
        <end position="282"/>
    </location>
</feature>
<dbReference type="PANTHER" id="PTHR22911:SF79">
    <property type="entry name" value="MOBA-LIKE NTP TRANSFERASE DOMAIN-CONTAINING PROTEIN"/>
    <property type="match status" value="1"/>
</dbReference>